<evidence type="ECO:0000313" key="4">
    <source>
        <dbReference type="EMBL" id="KAJ5364732.1"/>
    </source>
</evidence>
<feature type="domain" description="NmrA-like" evidence="3">
    <location>
        <begin position="2"/>
        <end position="264"/>
    </location>
</feature>
<dbReference type="GeneID" id="81442537"/>
<dbReference type="PANTHER" id="PTHR42748:SF31">
    <property type="entry name" value="NMRA-LIKE DOMAIN-CONTAINING PROTEIN-RELATED"/>
    <property type="match status" value="1"/>
</dbReference>
<organism evidence="4 5">
    <name type="scientific">Penicillium cataractarum</name>
    <dbReference type="NCBI Taxonomy" id="2100454"/>
    <lineage>
        <taxon>Eukaryota</taxon>
        <taxon>Fungi</taxon>
        <taxon>Dikarya</taxon>
        <taxon>Ascomycota</taxon>
        <taxon>Pezizomycotina</taxon>
        <taxon>Eurotiomycetes</taxon>
        <taxon>Eurotiomycetidae</taxon>
        <taxon>Eurotiales</taxon>
        <taxon>Aspergillaceae</taxon>
        <taxon>Penicillium</taxon>
    </lineage>
</organism>
<dbReference type="PANTHER" id="PTHR42748">
    <property type="entry name" value="NITROGEN METABOLITE REPRESSION PROTEIN NMRA FAMILY MEMBER"/>
    <property type="match status" value="1"/>
</dbReference>
<name>A0A9W9RQV3_9EURO</name>
<reference evidence="4" key="1">
    <citation type="submission" date="2022-11" db="EMBL/GenBank/DDBJ databases">
        <authorList>
            <person name="Petersen C."/>
        </authorList>
    </citation>
    <scope>NUCLEOTIDE SEQUENCE</scope>
    <source>
        <strain evidence="4">IBT 29864</strain>
    </source>
</reference>
<dbReference type="Gene3D" id="3.40.50.720">
    <property type="entry name" value="NAD(P)-binding Rossmann-like Domain"/>
    <property type="match status" value="1"/>
</dbReference>
<accession>A0A9W9RQV3</accession>
<keyword evidence="5" id="KW-1185">Reference proteome</keyword>
<dbReference type="Pfam" id="PF05368">
    <property type="entry name" value="NmrA"/>
    <property type="match status" value="1"/>
</dbReference>
<dbReference type="SUPFAM" id="SSF51735">
    <property type="entry name" value="NAD(P)-binding Rossmann-fold domains"/>
    <property type="match status" value="1"/>
</dbReference>
<gene>
    <name evidence="4" type="ORF">N7496_010445</name>
</gene>
<sequence>MTPTILIVGATGNTGRAVARTLPELIRSSRTLNSNRIIALTRSSSNPVARELAKLPEVEVIEQNWVEITADWLREHQVARAFIASHNEPNQFAEESTLYLNALSAGVKYVVRISTTAANVRPDCPAYYPRQHWAIEAMLSSPEFNNLQWTSLQPNVFSPLVISPAAAFIKKYRETGEQDTLRLMLSEDAPVGIIDPDEIGVIAAHLLAQDDTSVHNKAKYILNGPEDISGKQLVDMIEKYTGATVKDVRYKDVSFIDKLYEFQYAPTKQSKNVIYSVKRAPETAWEGKCSSSTTSKEILELAAPKRTPTEVLHALLKEGANC</sequence>
<reference evidence="4" key="2">
    <citation type="journal article" date="2023" name="IMA Fungus">
        <title>Comparative genomic study of the Penicillium genus elucidates a diverse pangenome and 15 lateral gene transfer events.</title>
        <authorList>
            <person name="Petersen C."/>
            <person name="Sorensen T."/>
            <person name="Nielsen M.R."/>
            <person name="Sondergaard T.E."/>
            <person name="Sorensen J.L."/>
            <person name="Fitzpatrick D.A."/>
            <person name="Frisvad J.C."/>
            <person name="Nielsen K.L."/>
        </authorList>
    </citation>
    <scope>NUCLEOTIDE SEQUENCE</scope>
    <source>
        <strain evidence="4">IBT 29864</strain>
    </source>
</reference>
<dbReference type="AlphaFoldDB" id="A0A9W9RQV3"/>
<evidence type="ECO:0000313" key="5">
    <source>
        <dbReference type="Proteomes" id="UP001147782"/>
    </source>
</evidence>
<dbReference type="Proteomes" id="UP001147782">
    <property type="component" value="Unassembled WGS sequence"/>
</dbReference>
<dbReference type="RefSeq" id="XP_056552358.1">
    <property type="nucleotide sequence ID" value="XM_056703358.1"/>
</dbReference>
<dbReference type="EMBL" id="JAPZBS010000008">
    <property type="protein sequence ID" value="KAJ5364732.1"/>
    <property type="molecule type" value="Genomic_DNA"/>
</dbReference>
<evidence type="ECO:0000259" key="3">
    <source>
        <dbReference type="Pfam" id="PF05368"/>
    </source>
</evidence>
<keyword evidence="2" id="KW-0521">NADP</keyword>
<protein>
    <submittedName>
        <fullName evidence="4">NmrA-like family protein</fullName>
    </submittedName>
</protein>
<dbReference type="InterPro" id="IPR036291">
    <property type="entry name" value="NAD(P)-bd_dom_sf"/>
</dbReference>
<dbReference type="GO" id="GO:0005634">
    <property type="term" value="C:nucleus"/>
    <property type="evidence" value="ECO:0007669"/>
    <property type="project" value="TreeGrafter"/>
</dbReference>
<comment type="caution">
    <text evidence="4">The sequence shown here is derived from an EMBL/GenBank/DDBJ whole genome shotgun (WGS) entry which is preliminary data.</text>
</comment>
<dbReference type="InterPro" id="IPR008030">
    <property type="entry name" value="NmrA-like"/>
</dbReference>
<evidence type="ECO:0000256" key="1">
    <source>
        <dbReference type="ARBA" id="ARBA00006328"/>
    </source>
</evidence>
<comment type="similarity">
    <text evidence="1">Belongs to the NmrA-type oxidoreductase family.</text>
</comment>
<evidence type="ECO:0000256" key="2">
    <source>
        <dbReference type="ARBA" id="ARBA00022857"/>
    </source>
</evidence>
<proteinExistence type="inferred from homology"/>
<dbReference type="InterPro" id="IPR051164">
    <property type="entry name" value="NmrA-like_oxidored"/>
</dbReference>
<dbReference type="OrthoDB" id="413314at2759"/>